<dbReference type="PANTHER" id="PTHR44688">
    <property type="entry name" value="DNA-BINDING TRANSCRIPTIONAL ACTIVATOR DEVR_DOSR"/>
    <property type="match status" value="1"/>
</dbReference>
<dbReference type="Proteomes" id="UP000708576">
    <property type="component" value="Unassembled WGS sequence"/>
</dbReference>
<dbReference type="InterPro" id="IPR016032">
    <property type="entry name" value="Sig_transdc_resp-reg_C-effctor"/>
</dbReference>
<dbReference type="PROSITE" id="PS50043">
    <property type="entry name" value="HTH_LUXR_2"/>
    <property type="match status" value="1"/>
</dbReference>
<keyword evidence="6" id="KW-1185">Reference proteome</keyword>
<dbReference type="SMART" id="SM00028">
    <property type="entry name" value="TPR"/>
    <property type="match status" value="2"/>
</dbReference>
<dbReference type="Pfam" id="PF00196">
    <property type="entry name" value="GerE"/>
    <property type="match status" value="1"/>
</dbReference>
<dbReference type="SUPFAM" id="SSF46894">
    <property type="entry name" value="C-terminal effector domain of the bipartite response regulators"/>
    <property type="match status" value="1"/>
</dbReference>
<evidence type="ECO:0000256" key="3">
    <source>
        <dbReference type="ARBA" id="ARBA00023163"/>
    </source>
</evidence>
<comment type="caution">
    <text evidence="5">The sequence shown here is derived from an EMBL/GenBank/DDBJ whole genome shotgun (WGS) entry which is preliminary data.</text>
</comment>
<dbReference type="Pfam" id="PF25873">
    <property type="entry name" value="WHD_MalT"/>
    <property type="match status" value="1"/>
</dbReference>
<dbReference type="SUPFAM" id="SSF52540">
    <property type="entry name" value="P-loop containing nucleoside triphosphate hydrolases"/>
    <property type="match status" value="1"/>
</dbReference>
<dbReference type="PROSITE" id="PS00622">
    <property type="entry name" value="HTH_LUXR_1"/>
    <property type="match status" value="1"/>
</dbReference>
<dbReference type="InterPro" id="IPR041617">
    <property type="entry name" value="TPR_MalT"/>
</dbReference>
<gene>
    <name evidence="5" type="ORF">KEM10_22685</name>
</gene>
<dbReference type="SMART" id="SM00421">
    <property type="entry name" value="HTH_LUXR"/>
    <property type="match status" value="1"/>
</dbReference>
<name>A0ABS5K1Y4_9BACT</name>
<protein>
    <recommendedName>
        <fullName evidence="4">HTH luxR-type domain-containing protein</fullName>
    </recommendedName>
</protein>
<dbReference type="Gene3D" id="1.25.40.10">
    <property type="entry name" value="Tetratricopeptide repeat domain"/>
    <property type="match status" value="1"/>
</dbReference>
<dbReference type="CDD" id="cd06170">
    <property type="entry name" value="LuxR_C_like"/>
    <property type="match status" value="1"/>
</dbReference>
<proteinExistence type="predicted"/>
<dbReference type="RefSeq" id="WP_212220262.1">
    <property type="nucleotide sequence ID" value="NZ_JAGUCO010000039.1"/>
</dbReference>
<organism evidence="5 6">
    <name type="scientific">Carboxylicivirga linearis</name>
    <dbReference type="NCBI Taxonomy" id="1628157"/>
    <lineage>
        <taxon>Bacteria</taxon>
        <taxon>Pseudomonadati</taxon>
        <taxon>Bacteroidota</taxon>
        <taxon>Bacteroidia</taxon>
        <taxon>Marinilabiliales</taxon>
        <taxon>Marinilabiliaceae</taxon>
        <taxon>Carboxylicivirga</taxon>
    </lineage>
</organism>
<dbReference type="InterPro" id="IPR036388">
    <property type="entry name" value="WH-like_DNA-bd_sf"/>
</dbReference>
<dbReference type="Gene3D" id="1.10.10.10">
    <property type="entry name" value="Winged helix-like DNA-binding domain superfamily/Winged helix DNA-binding domain"/>
    <property type="match status" value="1"/>
</dbReference>
<evidence type="ECO:0000256" key="2">
    <source>
        <dbReference type="ARBA" id="ARBA00023125"/>
    </source>
</evidence>
<keyword evidence="1" id="KW-0805">Transcription regulation</keyword>
<reference evidence="5 6" key="1">
    <citation type="journal article" date="2015" name="Int. J. Syst. Evol. Microbiol.">
        <title>Carboxylicivirga linearis sp. nov., isolated from a sea cucumber culture pond.</title>
        <authorList>
            <person name="Wang F.Q."/>
            <person name="Zhou Y.X."/>
            <person name="Lin X.Z."/>
            <person name="Chen G.J."/>
            <person name="Du Z.J."/>
        </authorList>
    </citation>
    <scope>NUCLEOTIDE SEQUENCE [LARGE SCALE GENOMIC DNA]</scope>
    <source>
        <strain evidence="5 6">FB218</strain>
    </source>
</reference>
<evidence type="ECO:0000313" key="5">
    <source>
        <dbReference type="EMBL" id="MBS2101110.1"/>
    </source>
</evidence>
<dbReference type="InterPro" id="IPR059106">
    <property type="entry name" value="WHD_MalT"/>
</dbReference>
<evidence type="ECO:0000313" key="6">
    <source>
        <dbReference type="Proteomes" id="UP000708576"/>
    </source>
</evidence>
<keyword evidence="3" id="KW-0804">Transcription</keyword>
<accession>A0ABS5K1Y4</accession>
<evidence type="ECO:0000259" key="4">
    <source>
        <dbReference type="PROSITE" id="PS50043"/>
    </source>
</evidence>
<sequence length="877" mass="101779">MLHTKLNRPKISDDLLLRPHLIRKLEDSSHLPLILVSAPAGYGKSILISQWLEKHETKYCWLALNQAMSDSTLFLTYFIESLERCCAVNWADLKDLAQQYHFLAWETIIDLIINKINTFNEYARLILDDYHLIRNQEIHQLINAILKENINNFQLVLITRRDPPLQFRQLRLYQKLLEIRMHELRFNNNEIGELLKMKPTFNFSQDEVNELLFRAEGWIMGIRMMLLAKPAPYKEGRKGSLDYVTNDLDILIDHIGDNFSPEFFRQMQLCSLCEQFNKELIDSIFSFSLNESGGANNFLEQLIDSNLFLIPTGDECSWFRFHHLFGDVLKRRLKIKEPKLINPLYIHISSWFAGKGLIDEAIHYAILAENYNRAGNLIVEHTTSKFELGEWWVVKRWIENIPEEIRMSNIDLLLIELYFCQETYEVKEFSFLLDTLESVGVKNSSKKNQSLYLYHLGYYLTYISPNPEKALECLEQSKALYHDETGMFGGRRELITANTRQMLGRSTLALKLLNEHDKNFQYGSVMHMRSLHARIYVHLQSGNFKESEVESEKFHFIAKKGELKIMRAWSLYLLGNSAFQTANLDKASQSLREVISYDKVFNYRVYFDALAGLVLSHSLKGDAKEADSMQLTMEQISEKFKNPKFQTYARSVKARVNLHKGLGKMELEWAQMNWLNQVQGLYVFMMDVPELTKIRIIVNHGSILQVEEALCVLSEVEAFLNEVHNNYHTIEIELLKAMALVRIGRKEDAKASLNKALTLAEQNDNIRPIIEAHHIMPSLFDLVNQSPNFRRLLYRIGLNTSNSELPPVSNAASDELSLREQQVIQLIATGLRNKEIADELNISVVTVKSHLTHIYRKLDVPNRTSMLNKVKSMAIFS</sequence>
<keyword evidence="2" id="KW-0238">DNA-binding</keyword>
<dbReference type="Pfam" id="PF17874">
    <property type="entry name" value="TPR_MalT"/>
    <property type="match status" value="1"/>
</dbReference>
<dbReference type="SUPFAM" id="SSF48452">
    <property type="entry name" value="TPR-like"/>
    <property type="match status" value="1"/>
</dbReference>
<evidence type="ECO:0000256" key="1">
    <source>
        <dbReference type="ARBA" id="ARBA00023015"/>
    </source>
</evidence>
<dbReference type="Gene3D" id="3.40.50.300">
    <property type="entry name" value="P-loop containing nucleotide triphosphate hydrolases"/>
    <property type="match status" value="1"/>
</dbReference>
<dbReference type="InterPro" id="IPR019734">
    <property type="entry name" value="TPR_rpt"/>
</dbReference>
<dbReference type="InterPro" id="IPR011990">
    <property type="entry name" value="TPR-like_helical_dom_sf"/>
</dbReference>
<feature type="domain" description="HTH luxR-type" evidence="4">
    <location>
        <begin position="809"/>
        <end position="874"/>
    </location>
</feature>
<dbReference type="PRINTS" id="PR00038">
    <property type="entry name" value="HTHLUXR"/>
</dbReference>
<dbReference type="EMBL" id="JAGUCO010000039">
    <property type="protein sequence ID" value="MBS2101110.1"/>
    <property type="molecule type" value="Genomic_DNA"/>
</dbReference>
<dbReference type="PANTHER" id="PTHR44688:SF16">
    <property type="entry name" value="DNA-BINDING TRANSCRIPTIONAL ACTIVATOR DEVR_DOSR"/>
    <property type="match status" value="1"/>
</dbReference>
<dbReference type="InterPro" id="IPR027417">
    <property type="entry name" value="P-loop_NTPase"/>
</dbReference>
<dbReference type="InterPro" id="IPR000792">
    <property type="entry name" value="Tscrpt_reg_LuxR_C"/>
</dbReference>